<name>A0A2G5BDC1_COERN</name>
<comment type="similarity">
    <text evidence="2">Belongs to the TRM6/GCD10 family.</text>
</comment>
<keyword evidence="5" id="KW-0539">Nucleus</keyword>
<evidence type="ECO:0000313" key="7">
    <source>
        <dbReference type="EMBL" id="PIA16982.1"/>
    </source>
</evidence>
<evidence type="ECO:0000256" key="4">
    <source>
        <dbReference type="ARBA" id="ARBA00022694"/>
    </source>
</evidence>
<dbReference type="Gene3D" id="3.40.50.150">
    <property type="entry name" value="Vaccinia Virus protein VP39"/>
    <property type="match status" value="1"/>
</dbReference>
<dbReference type="Gene3D" id="3.10.330.20">
    <property type="match status" value="1"/>
</dbReference>
<dbReference type="PANTHER" id="PTHR12945">
    <property type="entry name" value="TRANSLATION INITIATION FACTOR EIF3-RELATED"/>
    <property type="match status" value="1"/>
</dbReference>
<evidence type="ECO:0000256" key="1">
    <source>
        <dbReference type="ARBA" id="ARBA00004123"/>
    </source>
</evidence>
<protein>
    <recommendedName>
        <fullName evidence="3">tRNA (adenine(58)-N(1))-methyltransferase non-catalytic subunit TRM6</fullName>
    </recommendedName>
    <alternativeName>
        <fullName evidence="6">tRNA(m1A58)-methyltransferase subunit TRM6</fullName>
    </alternativeName>
</protein>
<proteinExistence type="inferred from homology"/>
<gene>
    <name evidence="7" type="ORF">COEREDRAFT_7753</name>
</gene>
<evidence type="ECO:0000256" key="2">
    <source>
        <dbReference type="ARBA" id="ARBA00008320"/>
    </source>
</evidence>
<organism evidence="7 8">
    <name type="scientific">Coemansia reversa (strain ATCC 12441 / NRRL 1564)</name>
    <dbReference type="NCBI Taxonomy" id="763665"/>
    <lineage>
        <taxon>Eukaryota</taxon>
        <taxon>Fungi</taxon>
        <taxon>Fungi incertae sedis</taxon>
        <taxon>Zoopagomycota</taxon>
        <taxon>Kickxellomycotina</taxon>
        <taxon>Kickxellomycetes</taxon>
        <taxon>Kickxellales</taxon>
        <taxon>Kickxellaceae</taxon>
        <taxon>Coemansia</taxon>
    </lineage>
</organism>
<evidence type="ECO:0000313" key="8">
    <source>
        <dbReference type="Proteomes" id="UP000242474"/>
    </source>
</evidence>
<dbReference type="Pfam" id="PF04189">
    <property type="entry name" value="Gcd10p"/>
    <property type="match status" value="1"/>
</dbReference>
<dbReference type="Proteomes" id="UP000242474">
    <property type="component" value="Unassembled WGS sequence"/>
</dbReference>
<comment type="subcellular location">
    <subcellularLocation>
        <location evidence="1">Nucleus</location>
    </subcellularLocation>
</comment>
<evidence type="ECO:0000256" key="5">
    <source>
        <dbReference type="ARBA" id="ARBA00023242"/>
    </source>
</evidence>
<dbReference type="STRING" id="763665.A0A2G5BDC1"/>
<dbReference type="PANTHER" id="PTHR12945:SF0">
    <property type="entry name" value="TRNA (ADENINE(58)-N(1))-METHYLTRANSFERASE NON-CATALYTIC SUBUNIT TRM6"/>
    <property type="match status" value="1"/>
</dbReference>
<accession>A0A2G5BDC1</accession>
<dbReference type="GO" id="GO:0031515">
    <property type="term" value="C:tRNA (m1A) methyltransferase complex"/>
    <property type="evidence" value="ECO:0007669"/>
    <property type="project" value="InterPro"/>
</dbReference>
<dbReference type="GO" id="GO:0005634">
    <property type="term" value="C:nucleus"/>
    <property type="evidence" value="ECO:0007669"/>
    <property type="project" value="UniProtKB-SubCell"/>
</dbReference>
<evidence type="ECO:0000256" key="3">
    <source>
        <dbReference type="ARBA" id="ARBA00021704"/>
    </source>
</evidence>
<dbReference type="InterPro" id="IPR017423">
    <property type="entry name" value="TRM6"/>
</dbReference>
<reference evidence="7 8" key="1">
    <citation type="journal article" date="2015" name="Genome Biol. Evol.">
        <title>Phylogenomic analyses indicate that early fungi evolved digesting cell walls of algal ancestors of land plants.</title>
        <authorList>
            <person name="Chang Y."/>
            <person name="Wang S."/>
            <person name="Sekimoto S."/>
            <person name="Aerts A.L."/>
            <person name="Choi C."/>
            <person name="Clum A."/>
            <person name="LaButti K.M."/>
            <person name="Lindquist E.A."/>
            <person name="Yee Ngan C."/>
            <person name="Ohm R.A."/>
            <person name="Salamov A.A."/>
            <person name="Grigoriev I.V."/>
            <person name="Spatafora J.W."/>
            <person name="Berbee M.L."/>
        </authorList>
    </citation>
    <scope>NUCLEOTIDE SEQUENCE [LARGE SCALE GENOMIC DNA]</scope>
    <source>
        <strain evidence="7 8">NRRL 1564</strain>
    </source>
</reference>
<evidence type="ECO:0000256" key="6">
    <source>
        <dbReference type="ARBA" id="ARBA00032319"/>
    </source>
</evidence>
<dbReference type="InterPro" id="IPR029063">
    <property type="entry name" value="SAM-dependent_MTases_sf"/>
</dbReference>
<keyword evidence="8" id="KW-1185">Reference proteome</keyword>
<dbReference type="AlphaFoldDB" id="A0A2G5BDC1"/>
<dbReference type="OrthoDB" id="10254665at2759"/>
<dbReference type="EMBL" id="KZ303496">
    <property type="protein sequence ID" value="PIA16982.1"/>
    <property type="molecule type" value="Genomic_DNA"/>
</dbReference>
<dbReference type="GO" id="GO:0030488">
    <property type="term" value="P:tRNA methylation"/>
    <property type="evidence" value="ECO:0007669"/>
    <property type="project" value="InterPro"/>
</dbReference>
<keyword evidence="4" id="KW-0819">tRNA processing</keyword>
<sequence length="396" mass="44768">MDAMCVDPTVVEARSHVIIVMPSLNSKMVCVKPDTTISLGKFGSFNANELIGKPFGHTYEIERGGSIKPHKRSGFDDADITEANNRNIVDNPKAQKLTFEEIEVLKEKSLAGDVSAQDIIDSLMENNEGFAMKTEFSKSKYIKRKQKKFMKSFITLETTVYNVCDYFFKSNPFKTRNIRTDTLSQVLSLANIYARARVLSVDDGQGMLTSALLSRVSEGGLVFGVHDGDVSNYDVLRYMNFSTECKERLRTLSWTKINHKMEPFTETLHENPTEDEASGHARRLRGYTKLSENIDIFNRGEFDALVISTNYNPKSVIKKLVPYLGGSRMLVVYDQYKEPLLEAFAWLRESPEFLNVQMTESWLREYQVLPSRTHPMMNMSGGGGFILSAIHLASSP</sequence>